<feature type="compositionally biased region" description="Basic and acidic residues" evidence="1">
    <location>
        <begin position="33"/>
        <end position="83"/>
    </location>
</feature>
<name>A0A5D3BNL6_CUCMM</name>
<feature type="region of interest" description="Disordered" evidence="1">
    <location>
        <begin position="1"/>
        <end position="20"/>
    </location>
</feature>
<organism evidence="2 3">
    <name type="scientific">Cucumis melo var. makuwa</name>
    <name type="common">Oriental melon</name>
    <dbReference type="NCBI Taxonomy" id="1194695"/>
    <lineage>
        <taxon>Eukaryota</taxon>
        <taxon>Viridiplantae</taxon>
        <taxon>Streptophyta</taxon>
        <taxon>Embryophyta</taxon>
        <taxon>Tracheophyta</taxon>
        <taxon>Spermatophyta</taxon>
        <taxon>Magnoliopsida</taxon>
        <taxon>eudicotyledons</taxon>
        <taxon>Gunneridae</taxon>
        <taxon>Pentapetalae</taxon>
        <taxon>rosids</taxon>
        <taxon>fabids</taxon>
        <taxon>Cucurbitales</taxon>
        <taxon>Cucurbitaceae</taxon>
        <taxon>Benincaseae</taxon>
        <taxon>Cucumis</taxon>
    </lineage>
</organism>
<protein>
    <submittedName>
        <fullName evidence="2">Protein MNN4-like</fullName>
    </submittedName>
</protein>
<evidence type="ECO:0000256" key="1">
    <source>
        <dbReference type="SAM" id="MobiDB-lite"/>
    </source>
</evidence>
<proteinExistence type="predicted"/>
<gene>
    <name evidence="2" type="ORF">E5676_scaffold1923G00100</name>
</gene>
<evidence type="ECO:0000313" key="3">
    <source>
        <dbReference type="Proteomes" id="UP000321947"/>
    </source>
</evidence>
<reference evidence="2 3" key="1">
    <citation type="submission" date="2019-08" db="EMBL/GenBank/DDBJ databases">
        <title>Draft genome sequences of two oriental melons (Cucumis melo L. var makuwa).</title>
        <authorList>
            <person name="Kwon S.-Y."/>
        </authorList>
    </citation>
    <scope>NUCLEOTIDE SEQUENCE [LARGE SCALE GENOMIC DNA]</scope>
    <source>
        <strain evidence="3">cv. Chang Bougi</strain>
        <tissue evidence="2">Leaf</tissue>
    </source>
</reference>
<sequence length="182" mass="21731">MTIDRQGLKDKNVDEEDVADVLELAKTRKKAREKKEEKERREKERREKERKAKEKEKERRKKRNEEERRRKEELKKQGKKEKVQSSPSIAPTEFERVARKAQKKKEKVVSGLLKMKVIVQGAKALTQEKKEVKLREQEELLNKIDKVPLFAKKRKVKNTLSEELVEEFKRELDNLSPLEEKS</sequence>
<dbReference type="EMBL" id="SSTD01016869">
    <property type="protein sequence ID" value="TYK00332.1"/>
    <property type="molecule type" value="Genomic_DNA"/>
</dbReference>
<dbReference type="Proteomes" id="UP000321947">
    <property type="component" value="Unassembled WGS sequence"/>
</dbReference>
<feature type="region of interest" description="Disordered" evidence="1">
    <location>
        <begin position="26"/>
        <end position="106"/>
    </location>
</feature>
<evidence type="ECO:0000313" key="2">
    <source>
        <dbReference type="EMBL" id="TYK00332.1"/>
    </source>
</evidence>
<feature type="compositionally biased region" description="Basic and acidic residues" evidence="1">
    <location>
        <begin position="1"/>
        <end position="12"/>
    </location>
</feature>
<accession>A0A5D3BNL6</accession>
<comment type="caution">
    <text evidence="2">The sequence shown here is derived from an EMBL/GenBank/DDBJ whole genome shotgun (WGS) entry which is preliminary data.</text>
</comment>
<dbReference type="AlphaFoldDB" id="A0A5D3BNL6"/>